<feature type="domain" description="PABS" evidence="4">
    <location>
        <begin position="50"/>
        <end position="178"/>
    </location>
</feature>
<evidence type="ECO:0000256" key="3">
    <source>
        <dbReference type="PROSITE-ProRule" id="PRU00354"/>
    </source>
</evidence>
<keyword evidence="2 3" id="KW-0808">Transferase</keyword>
<dbReference type="GO" id="GO:0005829">
    <property type="term" value="C:cytosol"/>
    <property type="evidence" value="ECO:0007669"/>
    <property type="project" value="TreeGrafter"/>
</dbReference>
<reference evidence="5" key="2">
    <citation type="journal article" date="2018" name="Sci. Data">
        <title>The draft genome sequence of cork oak.</title>
        <authorList>
            <person name="Ramos A.M."/>
            <person name="Usie A."/>
            <person name="Barbosa P."/>
            <person name="Barros P.M."/>
            <person name="Capote T."/>
            <person name="Chaves I."/>
            <person name="Simoes F."/>
            <person name="Abreu I."/>
            <person name="Carrasquinho I."/>
            <person name="Faro C."/>
            <person name="Guimaraes J.B."/>
            <person name="Mendonca D."/>
            <person name="Nobrega F."/>
            <person name="Rodrigues L."/>
            <person name="Saibo N.J.M."/>
            <person name="Varela M.C."/>
            <person name="Egas C."/>
            <person name="Matos J."/>
            <person name="Miguel C.M."/>
            <person name="Oliveira M.M."/>
            <person name="Ricardo C.P."/>
            <person name="Goncalves S."/>
        </authorList>
    </citation>
    <scope>NUCLEOTIDE SEQUENCE [LARGE SCALE GENOMIC DNA]</scope>
    <source>
        <strain evidence="5">HL8</strain>
    </source>
</reference>
<proteinExistence type="inferred from homology"/>
<dbReference type="EMBL" id="PKMF04000001">
    <property type="protein sequence ID" value="KAK7861511.1"/>
    <property type="molecule type" value="Genomic_DNA"/>
</dbReference>
<dbReference type="PANTHER" id="PTHR11558">
    <property type="entry name" value="SPERMIDINE/SPERMINE SYNTHASE"/>
    <property type="match status" value="1"/>
</dbReference>
<dbReference type="SUPFAM" id="SSF53335">
    <property type="entry name" value="S-adenosyl-L-methionine-dependent methyltransferases"/>
    <property type="match status" value="1"/>
</dbReference>
<reference evidence="5" key="3">
    <citation type="submission" date="2023-07" db="EMBL/GenBank/DDBJ databases">
        <title>An improved reference 1 genome and first organelle genomes of Quercus suber.</title>
        <authorList>
            <consortium name="Genosuber Consortium"/>
            <person name="Usie A."/>
            <person name="Serra O."/>
            <person name="Barros P."/>
        </authorList>
    </citation>
    <scope>NUCLEOTIDE SEQUENCE</scope>
    <source>
        <strain evidence="5">HL8</strain>
        <tissue evidence="5">Leaves</tissue>
    </source>
</reference>
<evidence type="ECO:0000256" key="2">
    <source>
        <dbReference type="ARBA" id="ARBA00022679"/>
    </source>
</evidence>
<protein>
    <submittedName>
        <fullName evidence="5">Spermidine synthase 1</fullName>
    </submittedName>
</protein>
<evidence type="ECO:0000256" key="1">
    <source>
        <dbReference type="ARBA" id="ARBA00007867"/>
    </source>
</evidence>
<dbReference type="InterPro" id="IPR030374">
    <property type="entry name" value="PABS"/>
</dbReference>
<gene>
    <name evidence="5" type="primary">SPDSYN1</name>
    <name evidence="5" type="ORF">CFP56_000257</name>
</gene>
<comment type="caution">
    <text evidence="5">The sequence shown here is derived from an EMBL/GenBank/DDBJ whole genome shotgun (WGS) entry which is preliminary data.</text>
</comment>
<sequence>MEKENNGSNGVAASRTVAADKYCATMLLQKHEHVKDEVIVRLSHNNNNRTTFLSSNGNGVSTAFQGWYVDVAKAYPVILTKWSQGVSKELSSTHGKVAILNGSLQLTERDEFAYQEMLTHFPLCSIPNPKKGEMVAFCGKYLAILSVEQIDICEIDEMVVNVYKKYFPDIAVGYKDPE</sequence>
<evidence type="ECO:0000313" key="5">
    <source>
        <dbReference type="EMBL" id="KAK7861511.1"/>
    </source>
</evidence>
<name>A0AAW0ME40_QUESU</name>
<accession>A0AAW0ME40</accession>
<dbReference type="PROSITE" id="PS51006">
    <property type="entry name" value="PABS_2"/>
    <property type="match status" value="1"/>
</dbReference>
<dbReference type="InterPro" id="IPR029063">
    <property type="entry name" value="SAM-dependent_MTases_sf"/>
</dbReference>
<reference evidence="5" key="1">
    <citation type="submission" date="2017-12" db="EMBL/GenBank/DDBJ databases">
        <authorList>
            <person name="Barbosa P."/>
            <person name="Usie A."/>
            <person name="Ramos A.M."/>
        </authorList>
    </citation>
    <scope>NUCLEOTIDE SEQUENCE</scope>
    <source>
        <strain evidence="5">HL8</strain>
        <tissue evidence="5">Leaves</tissue>
    </source>
</reference>
<dbReference type="GO" id="GO:0008295">
    <property type="term" value="P:spermidine biosynthetic process"/>
    <property type="evidence" value="ECO:0007669"/>
    <property type="project" value="TreeGrafter"/>
</dbReference>
<evidence type="ECO:0000259" key="4">
    <source>
        <dbReference type="PROSITE" id="PS51006"/>
    </source>
</evidence>
<dbReference type="AlphaFoldDB" id="A0AAW0ME40"/>
<dbReference type="PANTHER" id="PTHR11558:SF28">
    <property type="entry name" value="SPERMIDINE SYNTHASE 2-LIKE"/>
    <property type="match status" value="1"/>
</dbReference>
<organism evidence="5">
    <name type="scientific">Quercus suber</name>
    <name type="common">Cork oak</name>
    <dbReference type="NCBI Taxonomy" id="58331"/>
    <lineage>
        <taxon>Eukaryota</taxon>
        <taxon>Viridiplantae</taxon>
        <taxon>Streptophyta</taxon>
        <taxon>Embryophyta</taxon>
        <taxon>Tracheophyta</taxon>
        <taxon>Spermatophyta</taxon>
        <taxon>Magnoliopsida</taxon>
        <taxon>eudicotyledons</taxon>
        <taxon>Gunneridae</taxon>
        <taxon>Pentapetalae</taxon>
        <taxon>rosids</taxon>
        <taxon>fabids</taxon>
        <taxon>Fagales</taxon>
        <taxon>Fagaceae</taxon>
        <taxon>Quercus</taxon>
    </lineage>
</organism>
<dbReference type="Gene3D" id="3.40.50.150">
    <property type="entry name" value="Vaccinia Virus protein VP39"/>
    <property type="match status" value="1"/>
</dbReference>
<keyword evidence="3" id="KW-0620">Polyamine biosynthesis</keyword>
<dbReference type="Pfam" id="PF01564">
    <property type="entry name" value="Spermine_synth"/>
    <property type="match status" value="1"/>
</dbReference>
<dbReference type="GO" id="GO:0004766">
    <property type="term" value="F:spermidine synthase activity"/>
    <property type="evidence" value="ECO:0007669"/>
    <property type="project" value="TreeGrafter"/>
</dbReference>
<comment type="caution">
    <text evidence="3">Lacks conserved residue(s) required for the propagation of feature annotation.</text>
</comment>
<dbReference type="InterPro" id="IPR001045">
    <property type="entry name" value="Spermi_synthase"/>
</dbReference>
<comment type="similarity">
    <text evidence="1">Belongs to the spermidine/spermine synthase family.</text>
</comment>